<name>A0AA39MLP2_9AGAR</name>
<feature type="chain" id="PRO_5041298354" description="Secreted protein" evidence="1">
    <location>
        <begin position="19"/>
        <end position="81"/>
    </location>
</feature>
<dbReference type="AlphaFoldDB" id="A0AA39MLP2"/>
<evidence type="ECO:0000313" key="3">
    <source>
        <dbReference type="Proteomes" id="UP001175226"/>
    </source>
</evidence>
<evidence type="ECO:0008006" key="4">
    <source>
        <dbReference type="Google" id="ProtNLM"/>
    </source>
</evidence>
<accession>A0AA39MLP2</accession>
<evidence type="ECO:0000256" key="1">
    <source>
        <dbReference type="SAM" id="SignalP"/>
    </source>
</evidence>
<organism evidence="2 3">
    <name type="scientific">Armillaria borealis</name>
    <dbReference type="NCBI Taxonomy" id="47425"/>
    <lineage>
        <taxon>Eukaryota</taxon>
        <taxon>Fungi</taxon>
        <taxon>Dikarya</taxon>
        <taxon>Basidiomycota</taxon>
        <taxon>Agaricomycotina</taxon>
        <taxon>Agaricomycetes</taxon>
        <taxon>Agaricomycetidae</taxon>
        <taxon>Agaricales</taxon>
        <taxon>Marasmiineae</taxon>
        <taxon>Physalacriaceae</taxon>
        <taxon>Armillaria</taxon>
    </lineage>
</organism>
<comment type="caution">
    <text evidence="2">The sequence shown here is derived from an EMBL/GenBank/DDBJ whole genome shotgun (WGS) entry which is preliminary data.</text>
</comment>
<proteinExistence type="predicted"/>
<dbReference type="Proteomes" id="UP001175226">
    <property type="component" value="Unassembled WGS sequence"/>
</dbReference>
<keyword evidence="3" id="KW-1185">Reference proteome</keyword>
<gene>
    <name evidence="2" type="ORF">EV421DRAFT_1822082</name>
</gene>
<sequence length="81" mass="9057">MGRILGSLFYLVVTEKIALVCVVPWNKHRESDSRRIRDLTDSGSCNKLFFRSQSMPSRYPISIQGPLKDIEGVTGGVGIQM</sequence>
<keyword evidence="1" id="KW-0732">Signal</keyword>
<reference evidence="2" key="1">
    <citation type="submission" date="2023-06" db="EMBL/GenBank/DDBJ databases">
        <authorList>
            <consortium name="Lawrence Berkeley National Laboratory"/>
            <person name="Ahrendt S."/>
            <person name="Sahu N."/>
            <person name="Indic B."/>
            <person name="Wong-Bajracharya J."/>
            <person name="Merenyi Z."/>
            <person name="Ke H.-M."/>
            <person name="Monk M."/>
            <person name="Kocsube S."/>
            <person name="Drula E."/>
            <person name="Lipzen A."/>
            <person name="Balint B."/>
            <person name="Henrissat B."/>
            <person name="Andreopoulos B."/>
            <person name="Martin F.M."/>
            <person name="Harder C.B."/>
            <person name="Rigling D."/>
            <person name="Ford K.L."/>
            <person name="Foster G.D."/>
            <person name="Pangilinan J."/>
            <person name="Papanicolaou A."/>
            <person name="Barry K."/>
            <person name="LaButti K."/>
            <person name="Viragh M."/>
            <person name="Koriabine M."/>
            <person name="Yan M."/>
            <person name="Riley R."/>
            <person name="Champramary S."/>
            <person name="Plett K.L."/>
            <person name="Tsai I.J."/>
            <person name="Slot J."/>
            <person name="Sipos G."/>
            <person name="Plett J."/>
            <person name="Nagy L.G."/>
            <person name="Grigoriev I.V."/>
        </authorList>
    </citation>
    <scope>NUCLEOTIDE SEQUENCE</scope>
    <source>
        <strain evidence="2">FPL87.14</strain>
    </source>
</reference>
<evidence type="ECO:0000313" key="2">
    <source>
        <dbReference type="EMBL" id="KAK0438902.1"/>
    </source>
</evidence>
<protein>
    <recommendedName>
        <fullName evidence="4">Secreted protein</fullName>
    </recommendedName>
</protein>
<feature type="signal peptide" evidence="1">
    <location>
        <begin position="1"/>
        <end position="18"/>
    </location>
</feature>
<dbReference type="EMBL" id="JAUEPT010000040">
    <property type="protein sequence ID" value="KAK0438902.1"/>
    <property type="molecule type" value="Genomic_DNA"/>
</dbReference>